<name>A0ABP9S6J3_9ACTN</name>
<keyword evidence="3" id="KW-0804">Transcription</keyword>
<dbReference type="EMBL" id="BAABJQ010000015">
    <property type="protein sequence ID" value="GAA5191485.1"/>
    <property type="molecule type" value="Genomic_DNA"/>
</dbReference>
<dbReference type="PRINTS" id="PR00455">
    <property type="entry name" value="HTHTETR"/>
</dbReference>
<dbReference type="SUPFAM" id="SSF48498">
    <property type="entry name" value="Tetracyclin repressor-like, C-terminal domain"/>
    <property type="match status" value="1"/>
</dbReference>
<protein>
    <submittedName>
        <fullName evidence="6">TetR/AcrR family transcriptional regulator</fullName>
    </submittedName>
</protein>
<evidence type="ECO:0000256" key="2">
    <source>
        <dbReference type="ARBA" id="ARBA00023125"/>
    </source>
</evidence>
<dbReference type="PANTHER" id="PTHR30055">
    <property type="entry name" value="HTH-TYPE TRANSCRIPTIONAL REGULATOR RUTR"/>
    <property type="match status" value="1"/>
</dbReference>
<dbReference type="InterPro" id="IPR049445">
    <property type="entry name" value="TetR_SbtR-like_C"/>
</dbReference>
<dbReference type="PANTHER" id="PTHR30055:SF234">
    <property type="entry name" value="HTH-TYPE TRANSCRIPTIONAL REGULATOR BETI"/>
    <property type="match status" value="1"/>
</dbReference>
<dbReference type="Gene3D" id="1.10.357.10">
    <property type="entry name" value="Tetracycline Repressor, domain 2"/>
    <property type="match status" value="1"/>
</dbReference>
<dbReference type="InterPro" id="IPR001647">
    <property type="entry name" value="HTH_TetR"/>
</dbReference>
<dbReference type="Pfam" id="PF21597">
    <property type="entry name" value="TetR_C_43"/>
    <property type="match status" value="1"/>
</dbReference>
<organism evidence="6 7">
    <name type="scientific">Rugosimonospora acidiphila</name>
    <dbReference type="NCBI Taxonomy" id="556531"/>
    <lineage>
        <taxon>Bacteria</taxon>
        <taxon>Bacillati</taxon>
        <taxon>Actinomycetota</taxon>
        <taxon>Actinomycetes</taxon>
        <taxon>Micromonosporales</taxon>
        <taxon>Micromonosporaceae</taxon>
        <taxon>Rugosimonospora</taxon>
    </lineage>
</organism>
<reference evidence="7" key="1">
    <citation type="journal article" date="2019" name="Int. J. Syst. Evol. Microbiol.">
        <title>The Global Catalogue of Microorganisms (GCM) 10K type strain sequencing project: providing services to taxonomists for standard genome sequencing and annotation.</title>
        <authorList>
            <consortium name="The Broad Institute Genomics Platform"/>
            <consortium name="The Broad Institute Genome Sequencing Center for Infectious Disease"/>
            <person name="Wu L."/>
            <person name="Ma J."/>
        </authorList>
    </citation>
    <scope>NUCLEOTIDE SEQUENCE [LARGE SCALE GENOMIC DNA]</scope>
    <source>
        <strain evidence="7">JCM 18304</strain>
    </source>
</reference>
<dbReference type="InterPro" id="IPR036271">
    <property type="entry name" value="Tet_transcr_reg_TetR-rel_C_sf"/>
</dbReference>
<feature type="DNA-binding region" description="H-T-H motif" evidence="4">
    <location>
        <begin position="33"/>
        <end position="52"/>
    </location>
</feature>
<evidence type="ECO:0000259" key="5">
    <source>
        <dbReference type="PROSITE" id="PS50977"/>
    </source>
</evidence>
<gene>
    <name evidence="6" type="ORF">GCM10023322_48980</name>
</gene>
<evidence type="ECO:0000313" key="6">
    <source>
        <dbReference type="EMBL" id="GAA5191485.1"/>
    </source>
</evidence>
<dbReference type="SUPFAM" id="SSF46689">
    <property type="entry name" value="Homeodomain-like"/>
    <property type="match status" value="1"/>
</dbReference>
<dbReference type="InterPro" id="IPR009057">
    <property type="entry name" value="Homeodomain-like_sf"/>
</dbReference>
<dbReference type="Proteomes" id="UP001501570">
    <property type="component" value="Unassembled WGS sequence"/>
</dbReference>
<dbReference type="InterPro" id="IPR050109">
    <property type="entry name" value="HTH-type_TetR-like_transc_reg"/>
</dbReference>
<comment type="caution">
    <text evidence="6">The sequence shown here is derived from an EMBL/GenBank/DDBJ whole genome shotgun (WGS) entry which is preliminary data.</text>
</comment>
<evidence type="ECO:0000313" key="7">
    <source>
        <dbReference type="Proteomes" id="UP001501570"/>
    </source>
</evidence>
<evidence type="ECO:0000256" key="3">
    <source>
        <dbReference type="ARBA" id="ARBA00023163"/>
    </source>
</evidence>
<keyword evidence="1" id="KW-0805">Transcription regulation</keyword>
<proteinExistence type="predicted"/>
<feature type="domain" description="HTH tetR-type" evidence="5">
    <location>
        <begin position="11"/>
        <end position="70"/>
    </location>
</feature>
<sequence length="193" mass="20507">MPDRPLRADARSNHDRLLVVAAEAFAREGTQTSLKAIARAAGVGIGTLYRRFPTRESLVEAVYRNEVIRLCDAAAELLRTLTPAAALPAWMERFVDFMAAKHGMADVLRAVLLSEEDRMHTRDLLRAAIATLLDAGTAAGGVRPGVDPNDVLMGLGGITMIAGEEDQRDLASRLIGLLLHGIATAAEGPGGTA</sequence>
<accession>A0ABP9S6J3</accession>
<evidence type="ECO:0000256" key="4">
    <source>
        <dbReference type="PROSITE-ProRule" id="PRU00335"/>
    </source>
</evidence>
<keyword evidence="7" id="KW-1185">Reference proteome</keyword>
<dbReference type="Pfam" id="PF00440">
    <property type="entry name" value="TetR_N"/>
    <property type="match status" value="1"/>
</dbReference>
<keyword evidence="2 4" id="KW-0238">DNA-binding</keyword>
<evidence type="ECO:0000256" key="1">
    <source>
        <dbReference type="ARBA" id="ARBA00023015"/>
    </source>
</evidence>
<dbReference type="PROSITE" id="PS50977">
    <property type="entry name" value="HTH_TETR_2"/>
    <property type="match status" value="1"/>
</dbReference>